<keyword evidence="5" id="KW-0678">Repressor</keyword>
<dbReference type="Proteomes" id="UP001108123">
    <property type="component" value="Unassembled WGS sequence"/>
</dbReference>
<evidence type="ECO:0000313" key="9">
    <source>
        <dbReference type="Proteomes" id="UP000462760"/>
    </source>
</evidence>
<dbReference type="PROSITE" id="PS51733">
    <property type="entry name" value="BPL_LPL_CATALYTIC"/>
    <property type="match status" value="1"/>
</dbReference>
<dbReference type="EMBL" id="JAKNID010000005">
    <property type="protein sequence ID" value="MCG4564361.1"/>
    <property type="molecule type" value="Genomic_DNA"/>
</dbReference>
<dbReference type="GO" id="GO:0016740">
    <property type="term" value="F:transferase activity"/>
    <property type="evidence" value="ECO:0007669"/>
    <property type="project" value="UniProtKB-ARBA"/>
</dbReference>
<organism evidence="8 9">
    <name type="scientific">Anaerosalibacter bizertensis</name>
    <dbReference type="NCBI Taxonomy" id="932217"/>
    <lineage>
        <taxon>Bacteria</taxon>
        <taxon>Bacillati</taxon>
        <taxon>Bacillota</taxon>
        <taxon>Tissierellia</taxon>
        <taxon>Tissierellales</taxon>
        <taxon>Sporanaerobacteraceae</taxon>
        <taxon>Anaerosalibacter</taxon>
    </lineage>
</organism>
<dbReference type="InterPro" id="IPR013196">
    <property type="entry name" value="HTH_11"/>
</dbReference>
<proteinExistence type="inferred from homology"/>
<name>A0A844FFN5_9FIRM</name>
<dbReference type="GO" id="GO:0003677">
    <property type="term" value="F:DNA binding"/>
    <property type="evidence" value="ECO:0007669"/>
    <property type="project" value="UniProtKB-UniRule"/>
</dbReference>
<dbReference type="CDD" id="cd16442">
    <property type="entry name" value="BPL"/>
    <property type="match status" value="1"/>
</dbReference>
<dbReference type="SUPFAM" id="SSF55681">
    <property type="entry name" value="Class II aaRS and biotin synthetases"/>
    <property type="match status" value="1"/>
</dbReference>
<comment type="caution">
    <text evidence="8">The sequence shown here is derived from an EMBL/GenBank/DDBJ whole genome shotgun (WGS) entry which is preliminary data.</text>
</comment>
<dbReference type="InterPro" id="IPR030855">
    <property type="entry name" value="Bifunct_BirA"/>
</dbReference>
<dbReference type="EC" id="6.3.4.15" evidence="5"/>
<dbReference type="GO" id="GO:0005737">
    <property type="term" value="C:cytoplasm"/>
    <property type="evidence" value="ECO:0007669"/>
    <property type="project" value="TreeGrafter"/>
</dbReference>
<feature type="binding site" evidence="5">
    <location>
        <position position="113"/>
    </location>
    <ligand>
        <name>biotin</name>
        <dbReference type="ChEBI" id="CHEBI:57586"/>
    </ligand>
</feature>
<evidence type="ECO:0000256" key="5">
    <source>
        <dbReference type="HAMAP-Rule" id="MF_00978"/>
    </source>
</evidence>
<reference evidence="7" key="2">
    <citation type="submission" date="2022-01" db="EMBL/GenBank/DDBJ databases">
        <title>Collection of gut derived symbiotic bacterial strains cultured from healthy donors.</title>
        <authorList>
            <person name="Lin H."/>
            <person name="Kohout C."/>
            <person name="Waligurski E."/>
            <person name="Pamer E.G."/>
        </authorList>
    </citation>
    <scope>NUCLEOTIDE SEQUENCE</scope>
    <source>
        <strain evidence="7">MSK.14.39</strain>
    </source>
</reference>
<dbReference type="Gene3D" id="1.10.10.10">
    <property type="entry name" value="Winged helix-like DNA-binding domain superfamily/Winged helix DNA-binding domain"/>
    <property type="match status" value="1"/>
</dbReference>
<dbReference type="Gene3D" id="2.30.30.100">
    <property type="match status" value="1"/>
</dbReference>
<feature type="domain" description="BPL/LPL catalytic" evidence="6">
    <location>
        <begin position="67"/>
        <end position="256"/>
    </location>
</feature>
<dbReference type="EMBL" id="VULR01000003">
    <property type="protein sequence ID" value="MSS42780.1"/>
    <property type="molecule type" value="Genomic_DNA"/>
</dbReference>
<feature type="binding site" evidence="5">
    <location>
        <position position="183"/>
    </location>
    <ligand>
        <name>biotin</name>
        <dbReference type="ChEBI" id="CHEBI:57586"/>
    </ligand>
</feature>
<comment type="catalytic activity">
    <reaction evidence="5">
        <text>biotin + L-lysyl-[protein] + ATP = N(6)-biotinyl-L-lysyl-[protein] + AMP + diphosphate + H(+)</text>
        <dbReference type="Rhea" id="RHEA:11756"/>
        <dbReference type="Rhea" id="RHEA-COMP:9752"/>
        <dbReference type="Rhea" id="RHEA-COMP:10505"/>
        <dbReference type="ChEBI" id="CHEBI:15378"/>
        <dbReference type="ChEBI" id="CHEBI:29969"/>
        <dbReference type="ChEBI" id="CHEBI:30616"/>
        <dbReference type="ChEBI" id="CHEBI:33019"/>
        <dbReference type="ChEBI" id="CHEBI:57586"/>
        <dbReference type="ChEBI" id="CHEBI:83144"/>
        <dbReference type="ChEBI" id="CHEBI:456215"/>
        <dbReference type="EC" id="6.3.4.15"/>
    </reaction>
</comment>
<evidence type="ECO:0000259" key="6">
    <source>
        <dbReference type="PROSITE" id="PS51733"/>
    </source>
</evidence>
<evidence type="ECO:0000256" key="1">
    <source>
        <dbReference type="ARBA" id="ARBA00022598"/>
    </source>
</evidence>
<dbReference type="InterPro" id="IPR036388">
    <property type="entry name" value="WH-like_DNA-bd_sf"/>
</dbReference>
<keyword evidence="1 5" id="KW-0436">Ligase</keyword>
<dbReference type="InterPro" id="IPR008988">
    <property type="entry name" value="Transcriptional_repressor_C"/>
</dbReference>
<dbReference type="Pfam" id="PF03099">
    <property type="entry name" value="BPL_LplA_LipB"/>
    <property type="match status" value="1"/>
</dbReference>
<dbReference type="Gene3D" id="3.30.930.10">
    <property type="entry name" value="Bira Bifunctional Protein, Domain 2"/>
    <property type="match status" value="1"/>
</dbReference>
<accession>A0A844FFN5</accession>
<dbReference type="SUPFAM" id="SSF50037">
    <property type="entry name" value="C-terminal domain of transcriptional repressors"/>
    <property type="match status" value="1"/>
</dbReference>
<evidence type="ECO:0000256" key="3">
    <source>
        <dbReference type="ARBA" id="ARBA00022840"/>
    </source>
</evidence>
<feature type="binding site" evidence="5">
    <location>
        <begin position="90"/>
        <end position="92"/>
    </location>
    <ligand>
        <name>biotin</name>
        <dbReference type="ChEBI" id="CHEBI:57586"/>
    </ligand>
</feature>
<keyword evidence="10" id="KW-1185">Reference proteome</keyword>
<keyword evidence="3 5" id="KW-0067">ATP-binding</keyword>
<keyword evidence="2 5" id="KW-0547">Nucleotide-binding</keyword>
<dbReference type="InterPro" id="IPR045864">
    <property type="entry name" value="aa-tRNA-synth_II/BPL/LPL"/>
</dbReference>
<dbReference type="OrthoDB" id="9807064at2"/>
<keyword evidence="5" id="KW-0804">Transcription</keyword>
<dbReference type="SUPFAM" id="SSF46785">
    <property type="entry name" value="Winged helix' DNA-binding domain"/>
    <property type="match status" value="1"/>
</dbReference>
<dbReference type="GO" id="GO:0004077">
    <property type="term" value="F:biotin--[biotin carboxyl-carrier protein] ligase activity"/>
    <property type="evidence" value="ECO:0007669"/>
    <property type="project" value="UniProtKB-UniRule"/>
</dbReference>
<dbReference type="GO" id="GO:0005524">
    <property type="term" value="F:ATP binding"/>
    <property type="evidence" value="ECO:0007669"/>
    <property type="project" value="UniProtKB-UniRule"/>
</dbReference>
<protein>
    <recommendedName>
        <fullName evidence="5">Bifunctional ligase/repressor BirA</fullName>
    </recommendedName>
    <alternativeName>
        <fullName evidence="5">Biotin--[acetyl-CoA-carboxylase] ligase</fullName>
        <ecNumber evidence="5">6.3.4.15</ecNumber>
    </alternativeName>
    <alternativeName>
        <fullName evidence="5">Biotin--protein ligase</fullName>
    </alternativeName>
    <alternativeName>
        <fullName evidence="5">Biotin-[acetyl-CoA carboxylase] synthetase</fullName>
    </alternativeName>
</protein>
<evidence type="ECO:0000313" key="8">
    <source>
        <dbReference type="EMBL" id="MSS42780.1"/>
    </source>
</evidence>
<keyword evidence="4 5" id="KW-0092">Biotin</keyword>
<dbReference type="RefSeq" id="WP_154483169.1">
    <property type="nucleotide sequence ID" value="NZ_JAHLOA010000005.1"/>
</dbReference>
<dbReference type="Pfam" id="PF02237">
    <property type="entry name" value="BPL_C"/>
    <property type="match status" value="1"/>
</dbReference>
<dbReference type="HAMAP" id="MF_00978">
    <property type="entry name" value="Bifunct_BirA"/>
    <property type="match status" value="1"/>
</dbReference>
<feature type="DNA-binding region" description="H-T-H motif" evidence="5">
    <location>
        <begin position="19"/>
        <end position="38"/>
    </location>
</feature>
<dbReference type="GO" id="GO:0006355">
    <property type="term" value="P:regulation of DNA-templated transcription"/>
    <property type="evidence" value="ECO:0007669"/>
    <property type="project" value="UniProtKB-UniRule"/>
</dbReference>
<dbReference type="NCBIfam" id="TIGR00121">
    <property type="entry name" value="birA_ligase"/>
    <property type="match status" value="1"/>
</dbReference>
<dbReference type="InterPro" id="IPR036390">
    <property type="entry name" value="WH_DNA-bd_sf"/>
</dbReference>
<comment type="function">
    <text evidence="5">Acts both as a biotin--[acetyl-CoA-carboxylase] ligase and a repressor.</text>
</comment>
<reference evidence="8 9" key="1">
    <citation type="submission" date="2019-08" db="EMBL/GenBank/DDBJ databases">
        <title>In-depth cultivation of the pig gut microbiome towards novel bacterial diversity and tailored functional studies.</title>
        <authorList>
            <person name="Wylensek D."/>
            <person name="Hitch T.C.A."/>
            <person name="Clavel T."/>
        </authorList>
    </citation>
    <scope>NUCLEOTIDE SEQUENCE [LARGE SCALE GENOMIC DNA]</scope>
    <source>
        <strain evidence="8 9">Med78-601-WT-4W-RMD-3</strain>
    </source>
</reference>
<dbReference type="InterPro" id="IPR003142">
    <property type="entry name" value="BPL_C"/>
</dbReference>
<sequence>MKEGILKLLKENNDDFLSGEKISEYFNVSRAAIWKHINTLKEEGYEIESVPRKGYRLISSPDILTYGEIEKYLDTEFIGRKIYYFDTIDSTNKKAKEIALEEVEGTIVISEEQTLGRGRLGRGWVSPKGKGIWMSIILKPQIDPMKVAKITQIGAAAVSLALEDLDIKSYIKWPNDIVINRKKVCGILTEMSCELNMINYVIMGIGINVNLDKQDFRGEIENVGTSLKVETGKKISRKKLLGLFLNRFEELYTSFINKDNFEDTLKICRNKSILIGKEVRIIKGRDEKSGKVVGINDEGELLVDYGENKVENIMSGEVSVRGLYGYV</sequence>
<dbReference type="AlphaFoldDB" id="A0A844FFN5"/>
<dbReference type="InterPro" id="IPR004408">
    <property type="entry name" value="Biotin_CoA_COase_ligase"/>
</dbReference>
<keyword evidence="5" id="KW-0238">DNA-binding</keyword>
<gene>
    <name evidence="5" type="primary">birA</name>
    <name evidence="8" type="ORF">FYJ27_03405</name>
    <name evidence="7" type="ORF">L0P62_02760</name>
</gene>
<evidence type="ECO:0000256" key="4">
    <source>
        <dbReference type="ARBA" id="ARBA00023267"/>
    </source>
</evidence>
<dbReference type="InterPro" id="IPR004143">
    <property type="entry name" value="BPL_LPL_catalytic"/>
</dbReference>
<keyword evidence="5" id="KW-0805">Transcription regulation</keyword>
<dbReference type="PANTHER" id="PTHR12835">
    <property type="entry name" value="BIOTIN PROTEIN LIGASE"/>
    <property type="match status" value="1"/>
</dbReference>
<evidence type="ECO:0000313" key="10">
    <source>
        <dbReference type="Proteomes" id="UP001108123"/>
    </source>
</evidence>
<evidence type="ECO:0000256" key="2">
    <source>
        <dbReference type="ARBA" id="ARBA00022741"/>
    </source>
</evidence>
<feature type="binding site" evidence="5">
    <location>
        <begin position="117"/>
        <end position="119"/>
    </location>
    <ligand>
        <name>biotin</name>
        <dbReference type="ChEBI" id="CHEBI:57586"/>
    </ligand>
</feature>
<dbReference type="PANTHER" id="PTHR12835:SF5">
    <property type="entry name" value="BIOTIN--PROTEIN LIGASE"/>
    <property type="match status" value="1"/>
</dbReference>
<comment type="similarity">
    <text evidence="5">Belongs to the biotin--protein ligase family.</text>
</comment>
<dbReference type="Proteomes" id="UP000462760">
    <property type="component" value="Unassembled WGS sequence"/>
</dbReference>
<dbReference type="CDD" id="cd00090">
    <property type="entry name" value="HTH_ARSR"/>
    <property type="match status" value="1"/>
</dbReference>
<dbReference type="InterPro" id="IPR011991">
    <property type="entry name" value="ArsR-like_HTH"/>
</dbReference>
<dbReference type="GO" id="GO:0009249">
    <property type="term" value="P:protein lipoylation"/>
    <property type="evidence" value="ECO:0007669"/>
    <property type="project" value="UniProtKB-ARBA"/>
</dbReference>
<dbReference type="Pfam" id="PF08279">
    <property type="entry name" value="HTH_11"/>
    <property type="match status" value="1"/>
</dbReference>
<evidence type="ECO:0000313" key="7">
    <source>
        <dbReference type="EMBL" id="MCG4564361.1"/>
    </source>
</evidence>